<dbReference type="PANTHER" id="PTHR13710">
    <property type="entry name" value="DNA HELICASE RECQ FAMILY MEMBER"/>
    <property type="match status" value="1"/>
</dbReference>
<evidence type="ECO:0000256" key="5">
    <source>
        <dbReference type="ARBA" id="ARBA00022840"/>
    </source>
</evidence>
<comment type="similarity">
    <text evidence="1">Belongs to the helicase family. RecQ subfamily.</text>
</comment>
<dbReference type="InterPro" id="IPR027417">
    <property type="entry name" value="P-loop_NTPase"/>
</dbReference>
<keyword evidence="7" id="KW-0413">Isomerase</keyword>
<proteinExistence type="inferred from homology"/>
<feature type="domain" description="Helicase ATP-binding" evidence="11">
    <location>
        <begin position="44"/>
        <end position="212"/>
    </location>
</feature>
<sequence length="534" mass="60489">MAADDVKDFKEKLKNVLIHKIALTKINCTRNVNLTYLKPLQLQSIQGAMKSDALIMLPTGYGKSLIFEMLGKMNNTKCIIISPLNAIIEEQTRKLGRKAVNVNSALINSLEGPEAADFKDGKFEYIFGHPEQILKKEVCTIFKQKSWENVSHIVVDEAHCVVQWGHDFRPDFRNISKLRAILPQAKILALTATATPKMRKEIQQQLCMKDVFSLSGPVDRPNIKLIVQKRLPLTGGKTTAEGSYQDVLNPYIEELCSQIWNVPKTIVYSKLKWCGVGYDMVSQAARLEDNTDEILSAVSQFHAPCTDEMKKNIAQNMADTHGSIKLLFATQAYGMGTDAPDVERVCHIGPPSSLECYLQEIGRAGRYGRQSSAYMHYNMSDIATNTIVQPEVREFCLLKTCRRQFLSQYFETKVDLDSILKHNCCDVCEKECECDHCLVSEVEKCEVIDNCQCADEPDCTQLKEMLESYFNAENDQINMLNQQLVTGLTQTLCDKIVLNYKDIKCEEDIQGLFPYVHLKQHYLSNILLIVQTLN</sequence>
<dbReference type="InterPro" id="IPR002464">
    <property type="entry name" value="DNA/RNA_helicase_DEAH_CS"/>
</dbReference>
<dbReference type="GO" id="GO:0043138">
    <property type="term" value="F:3'-5' DNA helicase activity"/>
    <property type="evidence" value="ECO:0007669"/>
    <property type="project" value="UniProtKB-EC"/>
</dbReference>
<evidence type="ECO:0000256" key="7">
    <source>
        <dbReference type="ARBA" id="ARBA00023235"/>
    </source>
</evidence>
<keyword evidence="4" id="KW-0347">Helicase</keyword>
<dbReference type="Gene3D" id="3.40.50.300">
    <property type="entry name" value="P-loop containing nucleotide triphosphate hydrolases"/>
    <property type="match status" value="2"/>
</dbReference>
<keyword evidence="5" id="KW-0067">ATP-binding</keyword>
<dbReference type="GO" id="GO:0005737">
    <property type="term" value="C:cytoplasm"/>
    <property type="evidence" value="ECO:0007669"/>
    <property type="project" value="TreeGrafter"/>
</dbReference>
<evidence type="ECO:0000256" key="10">
    <source>
        <dbReference type="ARBA" id="ARBA00044566"/>
    </source>
</evidence>
<evidence type="ECO:0000256" key="6">
    <source>
        <dbReference type="ARBA" id="ARBA00023125"/>
    </source>
</evidence>
<keyword evidence="3" id="KW-0378">Hydrolase</keyword>
<protein>
    <recommendedName>
        <fullName evidence="9">DNA 3'-5' helicase</fullName>
        <ecNumber evidence="9">5.6.2.4</ecNumber>
    </recommendedName>
    <alternativeName>
        <fullName evidence="10">DNA 3'-5' helicase Q1</fullName>
    </alternativeName>
</protein>
<evidence type="ECO:0000256" key="2">
    <source>
        <dbReference type="ARBA" id="ARBA00022741"/>
    </source>
</evidence>
<keyword evidence="6" id="KW-0238">DNA-binding</keyword>
<dbReference type="GO" id="GO:0005694">
    <property type="term" value="C:chromosome"/>
    <property type="evidence" value="ECO:0007669"/>
    <property type="project" value="TreeGrafter"/>
</dbReference>
<evidence type="ECO:0000259" key="12">
    <source>
        <dbReference type="PROSITE" id="PS51194"/>
    </source>
</evidence>
<evidence type="ECO:0000313" key="13">
    <source>
        <dbReference type="EMBL" id="CAG2245511.1"/>
    </source>
</evidence>
<keyword evidence="2" id="KW-0547">Nucleotide-binding</keyword>
<dbReference type="EMBL" id="CAJPWZ010002774">
    <property type="protein sequence ID" value="CAG2245511.1"/>
    <property type="molecule type" value="Genomic_DNA"/>
</dbReference>
<dbReference type="EC" id="5.6.2.4" evidence="9"/>
<dbReference type="GO" id="GO:0016787">
    <property type="term" value="F:hydrolase activity"/>
    <property type="evidence" value="ECO:0007669"/>
    <property type="project" value="UniProtKB-KW"/>
</dbReference>
<dbReference type="InterPro" id="IPR004589">
    <property type="entry name" value="DNA_helicase_ATP-dep_RecQ"/>
</dbReference>
<dbReference type="InterPro" id="IPR014001">
    <property type="entry name" value="Helicase_ATP-bd"/>
</dbReference>
<evidence type="ECO:0000313" key="14">
    <source>
        <dbReference type="Proteomes" id="UP000683360"/>
    </source>
</evidence>
<dbReference type="InterPro" id="IPR011545">
    <property type="entry name" value="DEAD/DEAH_box_helicase_dom"/>
</dbReference>
<evidence type="ECO:0000256" key="4">
    <source>
        <dbReference type="ARBA" id="ARBA00022806"/>
    </source>
</evidence>
<comment type="caution">
    <text evidence="13">The sequence shown here is derived from an EMBL/GenBank/DDBJ whole genome shotgun (WGS) entry which is preliminary data.</text>
</comment>
<dbReference type="CDD" id="cd17920">
    <property type="entry name" value="DEXHc_RecQ"/>
    <property type="match status" value="1"/>
</dbReference>
<dbReference type="SMART" id="SM00487">
    <property type="entry name" value="DEXDc"/>
    <property type="match status" value="1"/>
</dbReference>
<dbReference type="PANTHER" id="PTHR13710:SF105">
    <property type="entry name" value="ATP-DEPENDENT DNA HELICASE Q1"/>
    <property type="match status" value="1"/>
</dbReference>
<dbReference type="AlphaFoldDB" id="A0A8S3US06"/>
<comment type="catalytic activity">
    <reaction evidence="8">
        <text>Couples ATP hydrolysis with the unwinding of duplex DNA by translocating in the 3'-5' direction.</text>
        <dbReference type="EC" id="5.6.2.4"/>
    </reaction>
</comment>
<dbReference type="NCBIfam" id="TIGR00614">
    <property type="entry name" value="recQ_fam"/>
    <property type="match status" value="1"/>
</dbReference>
<evidence type="ECO:0000256" key="1">
    <source>
        <dbReference type="ARBA" id="ARBA00005446"/>
    </source>
</evidence>
<dbReference type="GO" id="GO:0006310">
    <property type="term" value="P:DNA recombination"/>
    <property type="evidence" value="ECO:0007669"/>
    <property type="project" value="InterPro"/>
</dbReference>
<dbReference type="GO" id="GO:0003677">
    <property type="term" value="F:DNA binding"/>
    <property type="evidence" value="ECO:0007669"/>
    <property type="project" value="UniProtKB-KW"/>
</dbReference>
<dbReference type="PROSITE" id="PS51192">
    <property type="entry name" value="HELICASE_ATP_BIND_1"/>
    <property type="match status" value="1"/>
</dbReference>
<accession>A0A8S3US06</accession>
<feature type="domain" description="Helicase C-terminal" evidence="12">
    <location>
        <begin position="251"/>
        <end position="420"/>
    </location>
</feature>
<dbReference type="Proteomes" id="UP000683360">
    <property type="component" value="Unassembled WGS sequence"/>
</dbReference>
<evidence type="ECO:0000259" key="11">
    <source>
        <dbReference type="PROSITE" id="PS51192"/>
    </source>
</evidence>
<evidence type="ECO:0000256" key="8">
    <source>
        <dbReference type="ARBA" id="ARBA00034617"/>
    </source>
</evidence>
<dbReference type="PROSITE" id="PS00690">
    <property type="entry name" value="DEAH_ATP_HELICASE"/>
    <property type="match status" value="1"/>
</dbReference>
<dbReference type="GO" id="GO:0005524">
    <property type="term" value="F:ATP binding"/>
    <property type="evidence" value="ECO:0007669"/>
    <property type="project" value="UniProtKB-KW"/>
</dbReference>
<dbReference type="Pfam" id="PF00270">
    <property type="entry name" value="DEAD"/>
    <property type="match status" value="1"/>
</dbReference>
<dbReference type="Pfam" id="PF00271">
    <property type="entry name" value="Helicase_C"/>
    <property type="match status" value="1"/>
</dbReference>
<dbReference type="PROSITE" id="PS51194">
    <property type="entry name" value="HELICASE_CTER"/>
    <property type="match status" value="1"/>
</dbReference>
<organism evidence="13 14">
    <name type="scientific">Mytilus edulis</name>
    <name type="common">Blue mussel</name>
    <dbReference type="NCBI Taxonomy" id="6550"/>
    <lineage>
        <taxon>Eukaryota</taxon>
        <taxon>Metazoa</taxon>
        <taxon>Spiralia</taxon>
        <taxon>Lophotrochozoa</taxon>
        <taxon>Mollusca</taxon>
        <taxon>Bivalvia</taxon>
        <taxon>Autobranchia</taxon>
        <taxon>Pteriomorphia</taxon>
        <taxon>Mytilida</taxon>
        <taxon>Mytiloidea</taxon>
        <taxon>Mytilidae</taxon>
        <taxon>Mytilinae</taxon>
        <taxon>Mytilus</taxon>
    </lineage>
</organism>
<evidence type="ECO:0000256" key="3">
    <source>
        <dbReference type="ARBA" id="ARBA00022801"/>
    </source>
</evidence>
<dbReference type="SUPFAM" id="SSF52540">
    <property type="entry name" value="P-loop containing nucleoside triphosphate hydrolases"/>
    <property type="match status" value="1"/>
</dbReference>
<name>A0A8S3US06_MYTED</name>
<reference evidence="13" key="1">
    <citation type="submission" date="2021-03" db="EMBL/GenBank/DDBJ databases">
        <authorList>
            <person name="Bekaert M."/>
        </authorList>
    </citation>
    <scope>NUCLEOTIDE SEQUENCE</scope>
</reference>
<dbReference type="SMART" id="SM00490">
    <property type="entry name" value="HELICc"/>
    <property type="match status" value="1"/>
</dbReference>
<dbReference type="OrthoDB" id="6064780at2759"/>
<dbReference type="InterPro" id="IPR001650">
    <property type="entry name" value="Helicase_C-like"/>
</dbReference>
<evidence type="ECO:0000256" key="9">
    <source>
        <dbReference type="ARBA" id="ARBA00034808"/>
    </source>
</evidence>
<dbReference type="GO" id="GO:0009378">
    <property type="term" value="F:four-way junction helicase activity"/>
    <property type="evidence" value="ECO:0007669"/>
    <property type="project" value="TreeGrafter"/>
</dbReference>
<gene>
    <name evidence="13" type="ORF">MEDL_57523</name>
</gene>
<keyword evidence="14" id="KW-1185">Reference proteome</keyword>
<dbReference type="GO" id="GO:0006281">
    <property type="term" value="P:DNA repair"/>
    <property type="evidence" value="ECO:0007669"/>
    <property type="project" value="TreeGrafter"/>
</dbReference>